<evidence type="ECO:0000313" key="2">
    <source>
        <dbReference type="EMBL" id="MEN2789209.1"/>
    </source>
</evidence>
<sequence length="43" mass="4889">MRRVTIVLAMLLAGFAVSACRYGHPGHDSDRHGHHHGHDRPYR</sequence>
<keyword evidence="1" id="KW-0732">Signal</keyword>
<dbReference type="PROSITE" id="PS51257">
    <property type="entry name" value="PROKAR_LIPOPROTEIN"/>
    <property type="match status" value="1"/>
</dbReference>
<evidence type="ECO:0000256" key="1">
    <source>
        <dbReference type="SAM" id="SignalP"/>
    </source>
</evidence>
<dbReference type="RefSeq" id="WP_343891864.1">
    <property type="nucleotide sequence ID" value="NZ_BAAAEH010000047.1"/>
</dbReference>
<feature type="signal peptide" evidence="1">
    <location>
        <begin position="1"/>
        <end position="19"/>
    </location>
</feature>
<organism evidence="2 3">
    <name type="scientific">Sphingomonas oligophenolica</name>
    <dbReference type="NCBI Taxonomy" id="301154"/>
    <lineage>
        <taxon>Bacteria</taxon>
        <taxon>Pseudomonadati</taxon>
        <taxon>Pseudomonadota</taxon>
        <taxon>Alphaproteobacteria</taxon>
        <taxon>Sphingomonadales</taxon>
        <taxon>Sphingomonadaceae</taxon>
        <taxon>Sphingomonas</taxon>
    </lineage>
</organism>
<proteinExistence type="predicted"/>
<dbReference type="EMBL" id="JBDIME010000003">
    <property type="protein sequence ID" value="MEN2789209.1"/>
    <property type="molecule type" value="Genomic_DNA"/>
</dbReference>
<name>A0ABU9Y059_9SPHN</name>
<accession>A0ABU9Y059</accession>
<evidence type="ECO:0008006" key="4">
    <source>
        <dbReference type="Google" id="ProtNLM"/>
    </source>
</evidence>
<dbReference type="Proteomes" id="UP001419910">
    <property type="component" value="Unassembled WGS sequence"/>
</dbReference>
<protein>
    <recommendedName>
        <fullName evidence="4">Lipoprotein</fullName>
    </recommendedName>
</protein>
<keyword evidence="3" id="KW-1185">Reference proteome</keyword>
<feature type="chain" id="PRO_5045610130" description="Lipoprotein" evidence="1">
    <location>
        <begin position="20"/>
        <end position="43"/>
    </location>
</feature>
<reference evidence="2 3" key="1">
    <citation type="submission" date="2024-05" db="EMBL/GenBank/DDBJ databases">
        <authorList>
            <person name="Liu Q."/>
            <person name="Xin Y.-H."/>
        </authorList>
    </citation>
    <scope>NUCLEOTIDE SEQUENCE [LARGE SCALE GENOMIC DNA]</scope>
    <source>
        <strain evidence="2 3">CGMCC 1.10181</strain>
    </source>
</reference>
<gene>
    <name evidence="2" type="ORF">ABC974_06200</name>
</gene>
<comment type="caution">
    <text evidence="2">The sequence shown here is derived from an EMBL/GenBank/DDBJ whole genome shotgun (WGS) entry which is preliminary data.</text>
</comment>
<evidence type="ECO:0000313" key="3">
    <source>
        <dbReference type="Proteomes" id="UP001419910"/>
    </source>
</evidence>